<proteinExistence type="predicted"/>
<organism evidence="1">
    <name type="scientific">Arundo donax</name>
    <name type="common">Giant reed</name>
    <name type="synonym">Donax arundinaceus</name>
    <dbReference type="NCBI Taxonomy" id="35708"/>
    <lineage>
        <taxon>Eukaryota</taxon>
        <taxon>Viridiplantae</taxon>
        <taxon>Streptophyta</taxon>
        <taxon>Embryophyta</taxon>
        <taxon>Tracheophyta</taxon>
        <taxon>Spermatophyta</taxon>
        <taxon>Magnoliopsida</taxon>
        <taxon>Liliopsida</taxon>
        <taxon>Poales</taxon>
        <taxon>Poaceae</taxon>
        <taxon>PACMAD clade</taxon>
        <taxon>Arundinoideae</taxon>
        <taxon>Arundineae</taxon>
        <taxon>Arundo</taxon>
    </lineage>
</organism>
<sequence length="19" mass="2270">MNIEPKRAPRFIPNRDITT</sequence>
<protein>
    <submittedName>
        <fullName evidence="1">Uncharacterized protein</fullName>
    </submittedName>
</protein>
<evidence type="ECO:0000313" key="1">
    <source>
        <dbReference type="EMBL" id="JAE34171.1"/>
    </source>
</evidence>
<dbReference type="EMBL" id="GBRH01163725">
    <property type="protein sequence ID" value="JAE34171.1"/>
    <property type="molecule type" value="Transcribed_RNA"/>
</dbReference>
<dbReference type="AlphaFoldDB" id="A0A0A9HH47"/>
<name>A0A0A9HH47_ARUDO</name>
<accession>A0A0A9HH47</accession>
<reference evidence="1" key="2">
    <citation type="journal article" date="2015" name="Data Brief">
        <title>Shoot transcriptome of the giant reed, Arundo donax.</title>
        <authorList>
            <person name="Barrero R.A."/>
            <person name="Guerrero F.D."/>
            <person name="Moolhuijzen P."/>
            <person name="Goolsby J.A."/>
            <person name="Tidwell J."/>
            <person name="Bellgard S.E."/>
            <person name="Bellgard M.I."/>
        </authorList>
    </citation>
    <scope>NUCLEOTIDE SEQUENCE</scope>
    <source>
        <tissue evidence="1">Shoot tissue taken approximately 20 cm above the soil surface</tissue>
    </source>
</reference>
<reference evidence="1" key="1">
    <citation type="submission" date="2014-09" db="EMBL/GenBank/DDBJ databases">
        <authorList>
            <person name="Magalhaes I.L.F."/>
            <person name="Oliveira U."/>
            <person name="Santos F.R."/>
            <person name="Vidigal T.H.D.A."/>
            <person name="Brescovit A.D."/>
            <person name="Santos A.J."/>
        </authorList>
    </citation>
    <scope>NUCLEOTIDE SEQUENCE</scope>
    <source>
        <tissue evidence="1">Shoot tissue taken approximately 20 cm above the soil surface</tissue>
    </source>
</reference>